<name>A0ABS4KXX6_STRAV</name>
<evidence type="ECO:0000313" key="2">
    <source>
        <dbReference type="Proteomes" id="UP001519310"/>
    </source>
</evidence>
<protein>
    <submittedName>
        <fullName evidence="1">Uncharacterized protein</fullName>
    </submittedName>
</protein>
<organism evidence="1 2">
    <name type="scientific">Streptomyces avidinii</name>
    <dbReference type="NCBI Taxonomy" id="1895"/>
    <lineage>
        <taxon>Bacteria</taxon>
        <taxon>Bacillati</taxon>
        <taxon>Actinomycetota</taxon>
        <taxon>Actinomycetes</taxon>
        <taxon>Kitasatosporales</taxon>
        <taxon>Streptomycetaceae</taxon>
        <taxon>Streptomyces</taxon>
    </lineage>
</organism>
<evidence type="ECO:0000313" key="1">
    <source>
        <dbReference type="EMBL" id="MBP2034853.1"/>
    </source>
</evidence>
<accession>A0ABS4KXX6</accession>
<reference evidence="1 2" key="1">
    <citation type="submission" date="2021-03" db="EMBL/GenBank/DDBJ databases">
        <title>Genomic Encyclopedia of Type Strains, Phase IV (KMG-IV): sequencing the most valuable type-strain genomes for metagenomic binning, comparative biology and taxonomic classification.</title>
        <authorList>
            <person name="Goeker M."/>
        </authorList>
    </citation>
    <scope>NUCLEOTIDE SEQUENCE [LARGE SCALE GENOMIC DNA]</scope>
    <source>
        <strain evidence="1 2">DSM 40526</strain>
    </source>
</reference>
<keyword evidence="2" id="KW-1185">Reference proteome</keyword>
<dbReference type="Proteomes" id="UP001519310">
    <property type="component" value="Unassembled WGS sequence"/>
</dbReference>
<sequence length="30" mass="3308">MQTFLPFPSFDASAAVLDVRRLGKQRGEAV</sequence>
<gene>
    <name evidence="1" type="ORF">J2Z77_000637</name>
</gene>
<proteinExistence type="predicted"/>
<comment type="caution">
    <text evidence="1">The sequence shown here is derived from an EMBL/GenBank/DDBJ whole genome shotgun (WGS) entry which is preliminary data.</text>
</comment>
<dbReference type="EMBL" id="JAGGLQ010000001">
    <property type="protein sequence ID" value="MBP2034853.1"/>
    <property type="molecule type" value="Genomic_DNA"/>
</dbReference>